<dbReference type="AlphaFoldDB" id="A0A512DWD2"/>
<organism evidence="2 3">
    <name type="scientific">Skermanella aerolata</name>
    <dbReference type="NCBI Taxonomy" id="393310"/>
    <lineage>
        <taxon>Bacteria</taxon>
        <taxon>Pseudomonadati</taxon>
        <taxon>Pseudomonadota</taxon>
        <taxon>Alphaproteobacteria</taxon>
        <taxon>Rhodospirillales</taxon>
        <taxon>Azospirillaceae</taxon>
        <taxon>Skermanella</taxon>
    </lineage>
</organism>
<dbReference type="EMBL" id="BJYZ01000023">
    <property type="protein sequence ID" value="GEO40771.1"/>
    <property type="molecule type" value="Genomic_DNA"/>
</dbReference>
<feature type="signal peptide" evidence="1">
    <location>
        <begin position="1"/>
        <end position="21"/>
    </location>
</feature>
<feature type="chain" id="PRO_5021793926" evidence="1">
    <location>
        <begin position="22"/>
        <end position="98"/>
    </location>
</feature>
<keyword evidence="3" id="KW-1185">Reference proteome</keyword>
<gene>
    <name evidence="2" type="ORF">SAE02_49190</name>
</gene>
<comment type="caution">
    <text evidence="2">The sequence shown here is derived from an EMBL/GenBank/DDBJ whole genome shotgun (WGS) entry which is preliminary data.</text>
</comment>
<protein>
    <submittedName>
        <fullName evidence="2">Uncharacterized protein</fullName>
    </submittedName>
</protein>
<proteinExistence type="predicted"/>
<name>A0A512DWD2_9PROT</name>
<dbReference type="Proteomes" id="UP000321523">
    <property type="component" value="Unassembled WGS sequence"/>
</dbReference>
<dbReference type="RefSeq" id="WP_044428728.1">
    <property type="nucleotide sequence ID" value="NZ_BJYZ01000023.1"/>
</dbReference>
<evidence type="ECO:0000256" key="1">
    <source>
        <dbReference type="SAM" id="SignalP"/>
    </source>
</evidence>
<sequence length="98" mass="10708">MKKLGIPVLLAFLSIAVPAVAQDMKGTTEGTTKDFQPTGEFKGMAQEQKLLHVEEASDPDSREQETRQTIRQNCVAEHVDAAVCDRITGLDVNKAPNK</sequence>
<evidence type="ECO:0000313" key="3">
    <source>
        <dbReference type="Proteomes" id="UP000321523"/>
    </source>
</evidence>
<reference evidence="2 3" key="1">
    <citation type="submission" date="2019-07" db="EMBL/GenBank/DDBJ databases">
        <title>Whole genome shotgun sequence of Skermanella aerolata NBRC 106429.</title>
        <authorList>
            <person name="Hosoyama A."/>
            <person name="Uohara A."/>
            <person name="Ohji S."/>
            <person name="Ichikawa N."/>
        </authorList>
    </citation>
    <scope>NUCLEOTIDE SEQUENCE [LARGE SCALE GENOMIC DNA]</scope>
    <source>
        <strain evidence="2 3">NBRC 106429</strain>
    </source>
</reference>
<keyword evidence="1" id="KW-0732">Signal</keyword>
<accession>A0A512DWD2</accession>
<evidence type="ECO:0000313" key="2">
    <source>
        <dbReference type="EMBL" id="GEO40771.1"/>
    </source>
</evidence>